<protein>
    <recommendedName>
        <fullName evidence="4">Late sexual development protein</fullName>
    </recommendedName>
</protein>
<dbReference type="Proteomes" id="UP000800040">
    <property type="component" value="Unassembled WGS sequence"/>
</dbReference>
<dbReference type="OrthoDB" id="5293813at2759"/>
<gene>
    <name evidence="2" type="ORF">BDW02DRAFT_509826</name>
</gene>
<proteinExistence type="predicted"/>
<dbReference type="Pfam" id="PF13668">
    <property type="entry name" value="Ferritin_2"/>
    <property type="match status" value="1"/>
</dbReference>
<evidence type="ECO:0008006" key="4">
    <source>
        <dbReference type="Google" id="ProtNLM"/>
    </source>
</evidence>
<keyword evidence="1" id="KW-0732">Signal</keyword>
<dbReference type="EMBL" id="ML975440">
    <property type="protein sequence ID" value="KAF1829510.1"/>
    <property type="molecule type" value="Genomic_DNA"/>
</dbReference>
<sequence>MRASILSAAALAATLASGAPAGKRDFSPDNTYFPLANGFPNPSSDAILQIQKDGHGTLPNGPLPATLSQEGIINLQLIALNELFEVAFFTELVHNLTNKYEGYDLGYGQEYILDALSAVVAQEQMHLLNANKALEEFKVDPIQPCKYNFPVTDFQSAIALAGTFTDLVLGTLQDVNELFARNQDFDLVRAVSSVIGNEAEQEGLFRLVQKKRPSAQPFLTGSAREFAFTAIQSFMLPNSCPNIDTIPLKTFKPLTVESKDIKRETQNLKFSISKKDAEIYEVEKLRLVLINGQNKPIVESFQNVQMLDDKVVFEAAFPWEEFVMDGLTIAAVAEWAKETDEFAGVEDVAAKTIFGPGIIELS</sequence>
<reference evidence="2" key="1">
    <citation type="submission" date="2020-01" db="EMBL/GenBank/DDBJ databases">
        <authorList>
            <consortium name="DOE Joint Genome Institute"/>
            <person name="Haridas S."/>
            <person name="Albert R."/>
            <person name="Binder M."/>
            <person name="Bloem J."/>
            <person name="Labutti K."/>
            <person name="Salamov A."/>
            <person name="Andreopoulos B."/>
            <person name="Baker S.E."/>
            <person name="Barry K."/>
            <person name="Bills G."/>
            <person name="Bluhm B.H."/>
            <person name="Cannon C."/>
            <person name="Castanera R."/>
            <person name="Culley D.E."/>
            <person name="Daum C."/>
            <person name="Ezra D."/>
            <person name="Gonzalez J.B."/>
            <person name="Henrissat B."/>
            <person name="Kuo A."/>
            <person name="Liang C."/>
            <person name="Lipzen A."/>
            <person name="Lutzoni F."/>
            <person name="Magnuson J."/>
            <person name="Mondo S."/>
            <person name="Nolan M."/>
            <person name="Ohm R."/>
            <person name="Pangilinan J."/>
            <person name="Park H.-J."/>
            <person name="Ramirez L."/>
            <person name="Alfaro M."/>
            <person name="Sun H."/>
            <person name="Tritt A."/>
            <person name="Yoshinaga Y."/>
            <person name="Zwiers L.-H."/>
            <person name="Turgeon B.G."/>
            <person name="Goodwin S.B."/>
            <person name="Spatafora J.W."/>
            <person name="Crous P.W."/>
            <person name="Grigoriev I.V."/>
        </authorList>
    </citation>
    <scope>NUCLEOTIDE SEQUENCE</scope>
    <source>
        <strain evidence="2">P77</strain>
    </source>
</reference>
<organism evidence="2 3">
    <name type="scientific">Decorospora gaudefroyi</name>
    <dbReference type="NCBI Taxonomy" id="184978"/>
    <lineage>
        <taxon>Eukaryota</taxon>
        <taxon>Fungi</taxon>
        <taxon>Dikarya</taxon>
        <taxon>Ascomycota</taxon>
        <taxon>Pezizomycotina</taxon>
        <taxon>Dothideomycetes</taxon>
        <taxon>Pleosporomycetidae</taxon>
        <taxon>Pleosporales</taxon>
        <taxon>Pleosporineae</taxon>
        <taxon>Pleosporaceae</taxon>
        <taxon>Decorospora</taxon>
    </lineage>
</organism>
<dbReference type="AlphaFoldDB" id="A0A6A5K066"/>
<accession>A0A6A5K066</accession>
<evidence type="ECO:0000256" key="1">
    <source>
        <dbReference type="SAM" id="SignalP"/>
    </source>
</evidence>
<feature type="chain" id="PRO_5025478689" description="Late sexual development protein" evidence="1">
    <location>
        <begin position="19"/>
        <end position="362"/>
    </location>
</feature>
<feature type="signal peptide" evidence="1">
    <location>
        <begin position="1"/>
        <end position="18"/>
    </location>
</feature>
<evidence type="ECO:0000313" key="2">
    <source>
        <dbReference type="EMBL" id="KAF1829510.1"/>
    </source>
</evidence>
<name>A0A6A5K066_9PLEO</name>
<evidence type="ECO:0000313" key="3">
    <source>
        <dbReference type="Proteomes" id="UP000800040"/>
    </source>
</evidence>
<keyword evidence="3" id="KW-1185">Reference proteome</keyword>